<keyword evidence="2" id="KW-0812">Transmembrane</keyword>
<sequence length="146" mass="15763">MKGRAQGFTLIELMIVVAVVGILAAIAYPSYQEHVRESRRSNARVDLLQLAQFMERYYTSNGRYTVTTASNAAGPALPYDESPKDGSAKYYDLSLLNNAADDLTTSAYTLQAVPKGVMNGDRCGTLTLTNAGVKDAGGDVDDCWGR</sequence>
<evidence type="ECO:0000256" key="2">
    <source>
        <dbReference type="SAM" id="Phobius"/>
    </source>
</evidence>
<evidence type="ECO:0000313" key="4">
    <source>
        <dbReference type="Proteomes" id="UP000294546"/>
    </source>
</evidence>
<dbReference type="InterPro" id="IPR045584">
    <property type="entry name" value="Pilin-like"/>
</dbReference>
<comment type="caution">
    <text evidence="3">The sequence shown here is derived from an EMBL/GenBank/DDBJ whole genome shotgun (WGS) entry which is preliminary data.</text>
</comment>
<dbReference type="PANTHER" id="PTHR30093">
    <property type="entry name" value="GENERAL SECRETION PATHWAY PROTEIN G"/>
    <property type="match status" value="1"/>
</dbReference>
<dbReference type="InterPro" id="IPR000983">
    <property type="entry name" value="Bac_GSPG_pilin"/>
</dbReference>
<evidence type="ECO:0000313" key="3">
    <source>
        <dbReference type="EMBL" id="TCK05936.1"/>
    </source>
</evidence>
<protein>
    <submittedName>
        <fullName evidence="3">Type IV pilus assembly protein PilE</fullName>
    </submittedName>
</protein>
<dbReference type="Gene3D" id="3.30.700.10">
    <property type="entry name" value="Glycoprotein, Type 4 Pilin"/>
    <property type="match status" value="1"/>
</dbReference>
<dbReference type="RefSeq" id="WP_279387527.1">
    <property type="nucleotide sequence ID" value="NZ_SMFU01000009.1"/>
</dbReference>
<dbReference type="Pfam" id="PF07963">
    <property type="entry name" value="N_methyl"/>
    <property type="match status" value="1"/>
</dbReference>
<dbReference type="Pfam" id="PF16732">
    <property type="entry name" value="ComP_DUS"/>
    <property type="match status" value="1"/>
</dbReference>
<dbReference type="AlphaFoldDB" id="A0A4V2PDP6"/>
<dbReference type="Proteomes" id="UP000294546">
    <property type="component" value="Unassembled WGS sequence"/>
</dbReference>
<keyword evidence="2" id="KW-0472">Membrane</keyword>
<gene>
    <name evidence="3" type="ORF">CLV83_2877</name>
</gene>
<evidence type="ECO:0000256" key="1">
    <source>
        <dbReference type="ARBA" id="ARBA00022481"/>
    </source>
</evidence>
<organism evidence="3 4">
    <name type="scientific">Marinobacterium mangrovicola</name>
    <dbReference type="NCBI Taxonomy" id="1476959"/>
    <lineage>
        <taxon>Bacteria</taxon>
        <taxon>Pseudomonadati</taxon>
        <taxon>Pseudomonadota</taxon>
        <taxon>Gammaproteobacteria</taxon>
        <taxon>Oceanospirillales</taxon>
        <taxon>Oceanospirillaceae</taxon>
        <taxon>Marinobacterium</taxon>
    </lineage>
</organism>
<dbReference type="NCBIfam" id="TIGR02532">
    <property type="entry name" value="IV_pilin_GFxxxE"/>
    <property type="match status" value="1"/>
</dbReference>
<keyword evidence="1" id="KW-0488">Methylation</keyword>
<name>A0A4V2PDP6_9GAMM</name>
<dbReference type="PRINTS" id="PR00813">
    <property type="entry name" value="BCTERIALGSPG"/>
</dbReference>
<keyword evidence="2" id="KW-1133">Transmembrane helix</keyword>
<dbReference type="SUPFAM" id="SSF54523">
    <property type="entry name" value="Pili subunits"/>
    <property type="match status" value="1"/>
</dbReference>
<dbReference type="PROSITE" id="PS00409">
    <property type="entry name" value="PROKAR_NTER_METHYL"/>
    <property type="match status" value="1"/>
</dbReference>
<reference evidence="3 4" key="1">
    <citation type="submission" date="2019-03" db="EMBL/GenBank/DDBJ databases">
        <title>Genomic Encyclopedia of Archaeal and Bacterial Type Strains, Phase II (KMG-II): from individual species to whole genera.</title>
        <authorList>
            <person name="Goeker M."/>
        </authorList>
    </citation>
    <scope>NUCLEOTIDE SEQUENCE [LARGE SCALE GENOMIC DNA]</scope>
    <source>
        <strain evidence="3 4">DSM 27697</strain>
    </source>
</reference>
<dbReference type="GO" id="GO:0043683">
    <property type="term" value="P:type IV pilus assembly"/>
    <property type="evidence" value="ECO:0007669"/>
    <property type="project" value="InterPro"/>
</dbReference>
<feature type="transmembrane region" description="Helical" evidence="2">
    <location>
        <begin position="7"/>
        <end position="31"/>
    </location>
</feature>
<dbReference type="InterPro" id="IPR012902">
    <property type="entry name" value="N_methyl_site"/>
</dbReference>
<dbReference type="InterPro" id="IPR031982">
    <property type="entry name" value="PilE-like"/>
</dbReference>
<dbReference type="EMBL" id="SMFU01000009">
    <property type="protein sequence ID" value="TCK05936.1"/>
    <property type="molecule type" value="Genomic_DNA"/>
</dbReference>
<accession>A0A4V2PDP6</accession>
<keyword evidence="4" id="KW-1185">Reference proteome</keyword>
<dbReference type="PANTHER" id="PTHR30093:SF47">
    <property type="entry name" value="TYPE IV PILUS NON-CORE MINOR PILIN PILE"/>
    <property type="match status" value="1"/>
</dbReference>
<proteinExistence type="predicted"/>
<dbReference type="GO" id="GO:0015627">
    <property type="term" value="C:type II protein secretion system complex"/>
    <property type="evidence" value="ECO:0007669"/>
    <property type="project" value="InterPro"/>
</dbReference>
<dbReference type="GO" id="GO:0015628">
    <property type="term" value="P:protein secretion by the type II secretion system"/>
    <property type="evidence" value="ECO:0007669"/>
    <property type="project" value="InterPro"/>
</dbReference>